<gene>
    <name evidence="2" type="ORF">LTR77_010942</name>
</gene>
<feature type="transmembrane region" description="Helical" evidence="1">
    <location>
        <begin position="134"/>
        <end position="156"/>
    </location>
</feature>
<evidence type="ECO:0000313" key="2">
    <source>
        <dbReference type="EMBL" id="KAK5163158.1"/>
    </source>
</evidence>
<proteinExistence type="predicted"/>
<keyword evidence="1" id="KW-1133">Transmembrane helix</keyword>
<keyword evidence="1" id="KW-0472">Membrane</keyword>
<dbReference type="EMBL" id="JAVRRT010000028">
    <property type="protein sequence ID" value="KAK5163158.1"/>
    <property type="molecule type" value="Genomic_DNA"/>
</dbReference>
<name>A0AAV9NY39_9PEZI</name>
<sequence>MDMVEFFSLLGLPARLAGRALLISRYVSNRGSTARITTDYAEKRYGKSVRWKPWLMIDVKELEETQDLINHGTDAQVESWRISQLSVCGMIAIIVGGTVHELLRTSDTDKGQGGLISSCAVTALQLPTLEECHYVARGSFVMSLILSLLSVFFSGLQQSSFGGQIETKDLRIWLADGRHLSDSTGQWELQSSVVAHMILKAPFEIVVMGILLFIVGMGTYLGSSWKNSLSLSTGSGGNRAILIAFVVPTVFVLLMYGHILGLKDREMVIAADHGGLQAMTKGQNAVTGLPRDVEASLQQDTYKRGHGETKAVSSEFQELRSMLQTAIDAQRQCAKASEDIAKHYERLLNNG</sequence>
<reference evidence="2 3" key="1">
    <citation type="submission" date="2023-08" db="EMBL/GenBank/DDBJ databases">
        <title>Black Yeasts Isolated from many extreme environments.</title>
        <authorList>
            <person name="Coleine C."/>
            <person name="Stajich J.E."/>
            <person name="Selbmann L."/>
        </authorList>
    </citation>
    <scope>NUCLEOTIDE SEQUENCE [LARGE SCALE GENOMIC DNA]</scope>
    <source>
        <strain evidence="2 3">CCFEE 5935</strain>
    </source>
</reference>
<dbReference type="GeneID" id="89932266"/>
<comment type="caution">
    <text evidence="2">The sequence shown here is derived from an EMBL/GenBank/DDBJ whole genome shotgun (WGS) entry which is preliminary data.</text>
</comment>
<keyword evidence="3" id="KW-1185">Reference proteome</keyword>
<evidence type="ECO:0000256" key="1">
    <source>
        <dbReference type="SAM" id="Phobius"/>
    </source>
</evidence>
<organism evidence="2 3">
    <name type="scientific">Saxophila tyrrhenica</name>
    <dbReference type="NCBI Taxonomy" id="1690608"/>
    <lineage>
        <taxon>Eukaryota</taxon>
        <taxon>Fungi</taxon>
        <taxon>Dikarya</taxon>
        <taxon>Ascomycota</taxon>
        <taxon>Pezizomycotina</taxon>
        <taxon>Dothideomycetes</taxon>
        <taxon>Dothideomycetidae</taxon>
        <taxon>Mycosphaerellales</taxon>
        <taxon>Extremaceae</taxon>
        <taxon>Saxophila</taxon>
    </lineage>
</organism>
<dbReference type="AlphaFoldDB" id="A0AAV9NY39"/>
<dbReference type="RefSeq" id="XP_064653706.1">
    <property type="nucleotide sequence ID" value="XM_064808158.1"/>
</dbReference>
<evidence type="ECO:0000313" key="3">
    <source>
        <dbReference type="Proteomes" id="UP001337655"/>
    </source>
</evidence>
<dbReference type="Proteomes" id="UP001337655">
    <property type="component" value="Unassembled WGS sequence"/>
</dbReference>
<keyword evidence="1" id="KW-0812">Transmembrane</keyword>
<accession>A0AAV9NY39</accession>
<feature type="transmembrane region" description="Helical" evidence="1">
    <location>
        <begin position="241"/>
        <end position="259"/>
    </location>
</feature>
<protein>
    <submittedName>
        <fullName evidence="2">Uncharacterized protein</fullName>
    </submittedName>
</protein>
<feature type="transmembrane region" description="Helical" evidence="1">
    <location>
        <begin position="201"/>
        <end position="221"/>
    </location>
</feature>